<accession>A0A6A5Z4E4</accession>
<dbReference type="OrthoDB" id="5337308at2759"/>
<protein>
    <submittedName>
        <fullName evidence="1">Uncharacterized protein</fullName>
    </submittedName>
</protein>
<keyword evidence="2" id="KW-1185">Reference proteome</keyword>
<gene>
    <name evidence="1" type="ORF">BDV96DRAFT_494493</name>
</gene>
<dbReference type="EMBL" id="ML977325">
    <property type="protein sequence ID" value="KAF2114300.1"/>
    <property type="molecule type" value="Genomic_DNA"/>
</dbReference>
<dbReference type="Proteomes" id="UP000799770">
    <property type="component" value="Unassembled WGS sequence"/>
</dbReference>
<evidence type="ECO:0000313" key="2">
    <source>
        <dbReference type="Proteomes" id="UP000799770"/>
    </source>
</evidence>
<organism evidence="1 2">
    <name type="scientific">Lophiotrema nucula</name>
    <dbReference type="NCBI Taxonomy" id="690887"/>
    <lineage>
        <taxon>Eukaryota</taxon>
        <taxon>Fungi</taxon>
        <taxon>Dikarya</taxon>
        <taxon>Ascomycota</taxon>
        <taxon>Pezizomycotina</taxon>
        <taxon>Dothideomycetes</taxon>
        <taxon>Pleosporomycetidae</taxon>
        <taxon>Pleosporales</taxon>
        <taxon>Lophiotremataceae</taxon>
        <taxon>Lophiotrema</taxon>
    </lineage>
</organism>
<evidence type="ECO:0000313" key="1">
    <source>
        <dbReference type="EMBL" id="KAF2114300.1"/>
    </source>
</evidence>
<name>A0A6A5Z4E4_9PLEO</name>
<sequence>MRPRRRTKHSRRFWPDDVADEKLWCDAKGKGALLVTGMKGTDKDAGQLLNLGDSAKSPWTGDMKDATKEWQWYEVDYDGGCGFERFWKMATSLNVLGLSTKCQEDGGDNINWAIQHGDPNAKNDDGSKKPPGQQYYKVDNKEYRVRITIPSAGVISTDQLLFAQYLTNPLTGASQSWGRRVENIDHNDLPKLRQFSSLLWAFWDRGNPNIKNLRYFWVNKITNDETNKIIARVLEGEGGEQPKELRDWPGEVYDTSTEKGQALLGSPIGAGYGFFLMQHKAELGNKYISKVRIFIGNEEEDVDMADPDLLFYVDDVPPKQGSALDNEGPGDLTHANL</sequence>
<reference evidence="1" key="1">
    <citation type="journal article" date="2020" name="Stud. Mycol.">
        <title>101 Dothideomycetes genomes: a test case for predicting lifestyles and emergence of pathogens.</title>
        <authorList>
            <person name="Haridas S."/>
            <person name="Albert R."/>
            <person name="Binder M."/>
            <person name="Bloem J."/>
            <person name="Labutti K."/>
            <person name="Salamov A."/>
            <person name="Andreopoulos B."/>
            <person name="Baker S."/>
            <person name="Barry K."/>
            <person name="Bills G."/>
            <person name="Bluhm B."/>
            <person name="Cannon C."/>
            <person name="Castanera R."/>
            <person name="Culley D."/>
            <person name="Daum C."/>
            <person name="Ezra D."/>
            <person name="Gonzalez J."/>
            <person name="Henrissat B."/>
            <person name="Kuo A."/>
            <person name="Liang C."/>
            <person name="Lipzen A."/>
            <person name="Lutzoni F."/>
            <person name="Magnuson J."/>
            <person name="Mondo S."/>
            <person name="Nolan M."/>
            <person name="Ohm R."/>
            <person name="Pangilinan J."/>
            <person name="Park H.-J."/>
            <person name="Ramirez L."/>
            <person name="Alfaro M."/>
            <person name="Sun H."/>
            <person name="Tritt A."/>
            <person name="Yoshinaga Y."/>
            <person name="Zwiers L.-H."/>
            <person name="Turgeon B."/>
            <person name="Goodwin S."/>
            <person name="Spatafora J."/>
            <person name="Crous P."/>
            <person name="Grigoriev I."/>
        </authorList>
    </citation>
    <scope>NUCLEOTIDE SEQUENCE</scope>
    <source>
        <strain evidence="1">CBS 627.86</strain>
    </source>
</reference>
<proteinExistence type="predicted"/>
<dbReference type="AlphaFoldDB" id="A0A6A5Z4E4"/>